<reference evidence="8 9" key="1">
    <citation type="submission" date="2018-04" db="EMBL/GenBank/DDBJ databases">
        <title>Genomic Encyclopedia of Type Strains, Phase IV (KMG-IV): sequencing the most valuable type-strain genomes for metagenomic binning, comparative biology and taxonomic classification.</title>
        <authorList>
            <person name="Goeker M."/>
        </authorList>
    </citation>
    <scope>NUCLEOTIDE SEQUENCE [LARGE SCALE GENOMIC DNA]</scope>
    <source>
        <strain evidence="8 9">DSM 104150</strain>
    </source>
</reference>
<feature type="transmembrane region" description="Helical" evidence="6">
    <location>
        <begin position="125"/>
        <end position="144"/>
    </location>
</feature>
<dbReference type="OrthoDB" id="9793824at2"/>
<dbReference type="AlphaFoldDB" id="A0A318E6Z1"/>
<organism evidence="8 9">
    <name type="scientific">Sinimarinibacterium flocculans</name>
    <dbReference type="NCBI Taxonomy" id="985250"/>
    <lineage>
        <taxon>Bacteria</taxon>
        <taxon>Pseudomonadati</taxon>
        <taxon>Pseudomonadota</taxon>
        <taxon>Gammaproteobacteria</taxon>
        <taxon>Nevskiales</taxon>
        <taxon>Nevskiaceae</taxon>
        <taxon>Sinimarinibacterium</taxon>
    </lineage>
</organism>
<dbReference type="GO" id="GO:0005886">
    <property type="term" value="C:plasma membrane"/>
    <property type="evidence" value="ECO:0007669"/>
    <property type="project" value="UniProtKB-SubCell"/>
</dbReference>
<evidence type="ECO:0000256" key="1">
    <source>
        <dbReference type="ARBA" id="ARBA00004651"/>
    </source>
</evidence>
<evidence type="ECO:0000256" key="5">
    <source>
        <dbReference type="ARBA" id="ARBA00023136"/>
    </source>
</evidence>
<dbReference type="InterPro" id="IPR010432">
    <property type="entry name" value="RDD"/>
</dbReference>
<feature type="transmembrane region" description="Helical" evidence="6">
    <location>
        <begin position="51"/>
        <end position="73"/>
    </location>
</feature>
<evidence type="ECO:0000256" key="2">
    <source>
        <dbReference type="ARBA" id="ARBA00022475"/>
    </source>
</evidence>
<dbReference type="EMBL" id="QICN01000008">
    <property type="protein sequence ID" value="PXV66118.1"/>
    <property type="molecule type" value="Genomic_DNA"/>
</dbReference>
<keyword evidence="5 6" id="KW-0472">Membrane</keyword>
<sequence length="169" mass="18805">MNLPAPIWRRCIAAVYDGLLLVGLWMVALVIDTVVRDLFALDRNWAALRAYLFLVGLCFFSWSWTHGGQTLGMRTWRLRVQRSNGLPLRWLDAALRYALMLLCWGIVLTPALLQLPQLAGRANAATIAAGALLAVAAGLLSTALDTRRRAPQDRLSRTELVVLPAESRR</sequence>
<evidence type="ECO:0000259" key="7">
    <source>
        <dbReference type="Pfam" id="PF06271"/>
    </source>
</evidence>
<protein>
    <submittedName>
        <fullName evidence="8">Putative RDD family membrane protein YckC</fullName>
    </submittedName>
</protein>
<feature type="domain" description="RDD" evidence="7">
    <location>
        <begin position="5"/>
        <end position="156"/>
    </location>
</feature>
<evidence type="ECO:0000256" key="3">
    <source>
        <dbReference type="ARBA" id="ARBA00022692"/>
    </source>
</evidence>
<keyword evidence="4 6" id="KW-1133">Transmembrane helix</keyword>
<keyword evidence="9" id="KW-1185">Reference proteome</keyword>
<keyword evidence="2" id="KW-1003">Cell membrane</keyword>
<evidence type="ECO:0000313" key="9">
    <source>
        <dbReference type="Proteomes" id="UP000248330"/>
    </source>
</evidence>
<proteinExistence type="predicted"/>
<evidence type="ECO:0000313" key="8">
    <source>
        <dbReference type="EMBL" id="PXV66118.1"/>
    </source>
</evidence>
<dbReference type="Pfam" id="PF06271">
    <property type="entry name" value="RDD"/>
    <property type="match status" value="1"/>
</dbReference>
<feature type="transmembrane region" description="Helical" evidence="6">
    <location>
        <begin position="12"/>
        <end position="31"/>
    </location>
</feature>
<dbReference type="PANTHER" id="PTHR36115">
    <property type="entry name" value="PROLINE-RICH ANTIGEN HOMOLOG-RELATED"/>
    <property type="match status" value="1"/>
</dbReference>
<name>A0A318E6Z1_9GAMM</name>
<evidence type="ECO:0000256" key="6">
    <source>
        <dbReference type="SAM" id="Phobius"/>
    </source>
</evidence>
<accession>A0A318E6Z1</accession>
<dbReference type="Proteomes" id="UP000248330">
    <property type="component" value="Unassembled WGS sequence"/>
</dbReference>
<feature type="transmembrane region" description="Helical" evidence="6">
    <location>
        <begin position="94"/>
        <end position="113"/>
    </location>
</feature>
<dbReference type="RefSeq" id="WP_110265883.1">
    <property type="nucleotide sequence ID" value="NZ_CAKZQT010000026.1"/>
</dbReference>
<comment type="subcellular location">
    <subcellularLocation>
        <location evidence="1">Cell membrane</location>
        <topology evidence="1">Multi-pass membrane protein</topology>
    </subcellularLocation>
</comment>
<keyword evidence="3 6" id="KW-0812">Transmembrane</keyword>
<evidence type="ECO:0000256" key="4">
    <source>
        <dbReference type="ARBA" id="ARBA00022989"/>
    </source>
</evidence>
<dbReference type="PANTHER" id="PTHR36115:SF10">
    <property type="entry name" value="RDD DOMAIN-CONTAINING PROTEIN"/>
    <property type="match status" value="1"/>
</dbReference>
<gene>
    <name evidence="8" type="ORF">C8D93_10890</name>
</gene>
<comment type="caution">
    <text evidence="8">The sequence shown here is derived from an EMBL/GenBank/DDBJ whole genome shotgun (WGS) entry which is preliminary data.</text>
</comment>
<dbReference type="InterPro" id="IPR051791">
    <property type="entry name" value="Pra-immunoreactive"/>
</dbReference>